<evidence type="ECO:0000313" key="2">
    <source>
        <dbReference type="Proteomes" id="UP001630127"/>
    </source>
</evidence>
<dbReference type="Proteomes" id="UP001630127">
    <property type="component" value="Unassembled WGS sequence"/>
</dbReference>
<keyword evidence="2" id="KW-1185">Reference proteome</keyword>
<evidence type="ECO:0000313" key="1">
    <source>
        <dbReference type="EMBL" id="KAL3513532.1"/>
    </source>
</evidence>
<name>A0ABD2Z591_9GENT</name>
<reference evidence="1 2" key="1">
    <citation type="submission" date="2024-11" db="EMBL/GenBank/DDBJ databases">
        <title>A near-complete genome assembly of Cinchona calisaya.</title>
        <authorList>
            <person name="Lian D.C."/>
            <person name="Zhao X.W."/>
            <person name="Wei L."/>
        </authorList>
    </citation>
    <scope>NUCLEOTIDE SEQUENCE [LARGE SCALE GENOMIC DNA]</scope>
    <source>
        <tissue evidence="1">Nenye</tissue>
    </source>
</reference>
<dbReference type="EMBL" id="JBJUIK010000011">
    <property type="protein sequence ID" value="KAL3513532.1"/>
    <property type="molecule type" value="Genomic_DNA"/>
</dbReference>
<dbReference type="AlphaFoldDB" id="A0ABD2Z591"/>
<comment type="caution">
    <text evidence="1">The sequence shown here is derived from an EMBL/GenBank/DDBJ whole genome shotgun (WGS) entry which is preliminary data.</text>
</comment>
<accession>A0ABD2Z591</accession>
<protein>
    <submittedName>
        <fullName evidence="1">Uncharacterized protein</fullName>
    </submittedName>
</protein>
<proteinExistence type="predicted"/>
<sequence length="95" mass="10715">MMMNALPEHEAEIINRVRQIAMGALEHLGQQRRNEMGPVELPPDVPFSLNSLVNDLSKLRSDDDQHNAVDDVAGMVLLMSLMMIIMEMTVHHDLP</sequence>
<organism evidence="1 2">
    <name type="scientific">Cinchona calisaya</name>
    <dbReference type="NCBI Taxonomy" id="153742"/>
    <lineage>
        <taxon>Eukaryota</taxon>
        <taxon>Viridiplantae</taxon>
        <taxon>Streptophyta</taxon>
        <taxon>Embryophyta</taxon>
        <taxon>Tracheophyta</taxon>
        <taxon>Spermatophyta</taxon>
        <taxon>Magnoliopsida</taxon>
        <taxon>eudicotyledons</taxon>
        <taxon>Gunneridae</taxon>
        <taxon>Pentapetalae</taxon>
        <taxon>asterids</taxon>
        <taxon>lamiids</taxon>
        <taxon>Gentianales</taxon>
        <taxon>Rubiaceae</taxon>
        <taxon>Cinchonoideae</taxon>
        <taxon>Cinchoneae</taxon>
        <taxon>Cinchona</taxon>
    </lineage>
</organism>
<gene>
    <name evidence="1" type="ORF">ACH5RR_026249</name>
</gene>